<organism evidence="1 2">
    <name type="scientific">Ambrosia artemisiifolia</name>
    <name type="common">Common ragweed</name>
    <dbReference type="NCBI Taxonomy" id="4212"/>
    <lineage>
        <taxon>Eukaryota</taxon>
        <taxon>Viridiplantae</taxon>
        <taxon>Streptophyta</taxon>
        <taxon>Embryophyta</taxon>
        <taxon>Tracheophyta</taxon>
        <taxon>Spermatophyta</taxon>
        <taxon>Magnoliopsida</taxon>
        <taxon>eudicotyledons</taxon>
        <taxon>Gunneridae</taxon>
        <taxon>Pentapetalae</taxon>
        <taxon>asterids</taxon>
        <taxon>campanulids</taxon>
        <taxon>Asterales</taxon>
        <taxon>Asteraceae</taxon>
        <taxon>Asteroideae</taxon>
        <taxon>Heliantheae alliance</taxon>
        <taxon>Heliantheae</taxon>
        <taxon>Ambrosia</taxon>
    </lineage>
</organism>
<proteinExistence type="predicted"/>
<sequence length="253" mass="28903">MAYPFFPKSMLKTTVTPSISPLKLDDGRNGLSSYQIWFVSKPSSGDFGLGKMKVVDAHLLGAYMFLSAYLVQRCTTEVDASEPIISFEAYKAVVECLIKLLSEDTSQNRLWLSLFRAGRSFCQPFEPPVDMIQDKNDNANDFLKYEFEWVAASFFCSMISLCISHFGCSKQMNKLVPVHHFRMDMRVINRVVHFEHSCGVYWLHGKKIDVPLVTRSILEVVIPEYAVPKLITKSRNKLAQISEVLYFGKIRYA</sequence>
<evidence type="ECO:0000313" key="2">
    <source>
        <dbReference type="Proteomes" id="UP001206925"/>
    </source>
</evidence>
<name>A0AAD5BTN4_AMBAR</name>
<keyword evidence="2" id="KW-1185">Reference proteome</keyword>
<dbReference type="Proteomes" id="UP001206925">
    <property type="component" value="Unassembled WGS sequence"/>
</dbReference>
<dbReference type="AlphaFoldDB" id="A0AAD5BTN4"/>
<protein>
    <submittedName>
        <fullName evidence="1">Uncharacterized protein</fullName>
    </submittedName>
</protein>
<gene>
    <name evidence="1" type="ORF">M8C21_008470</name>
</gene>
<evidence type="ECO:0000313" key="1">
    <source>
        <dbReference type="EMBL" id="KAI7728288.1"/>
    </source>
</evidence>
<comment type="caution">
    <text evidence="1">The sequence shown here is derived from an EMBL/GenBank/DDBJ whole genome shotgun (WGS) entry which is preliminary data.</text>
</comment>
<dbReference type="EMBL" id="JAMZMK010011241">
    <property type="protein sequence ID" value="KAI7728288.1"/>
    <property type="molecule type" value="Genomic_DNA"/>
</dbReference>
<accession>A0AAD5BTN4</accession>
<reference evidence="1" key="1">
    <citation type="submission" date="2022-06" db="EMBL/GenBank/DDBJ databases">
        <title>Uncovering the hologenomic basis of an extraordinary plant invasion.</title>
        <authorList>
            <person name="Bieker V.C."/>
            <person name="Martin M.D."/>
            <person name="Gilbert T."/>
            <person name="Hodgins K."/>
            <person name="Battlay P."/>
            <person name="Petersen B."/>
            <person name="Wilson J."/>
        </authorList>
    </citation>
    <scope>NUCLEOTIDE SEQUENCE</scope>
    <source>
        <strain evidence="1">AA19_3_7</strain>
        <tissue evidence="1">Leaf</tissue>
    </source>
</reference>